<dbReference type="eggNOG" id="COG1409">
    <property type="taxonomic scope" value="Bacteria"/>
</dbReference>
<dbReference type="RefSeq" id="WP_014296765.1">
    <property type="nucleotide sequence ID" value="NC_016751.1"/>
</dbReference>
<dbReference type="EMBL" id="CP003257">
    <property type="protein sequence ID" value="AEX85694.1"/>
    <property type="molecule type" value="Genomic_DNA"/>
</dbReference>
<dbReference type="GO" id="GO:0016787">
    <property type="term" value="F:hydrolase activity"/>
    <property type="evidence" value="ECO:0007669"/>
    <property type="project" value="UniProtKB-KW"/>
</dbReference>
<dbReference type="SUPFAM" id="SSF49464">
    <property type="entry name" value="Carboxypeptidase regulatory domain-like"/>
    <property type="match status" value="1"/>
</dbReference>
<protein>
    <submittedName>
        <fullName evidence="3">Putative phosphohydrolase</fullName>
    </submittedName>
</protein>
<dbReference type="HOGENOM" id="CLU_399448_0_0_0"/>
<dbReference type="InterPro" id="IPR036116">
    <property type="entry name" value="FN3_sf"/>
</dbReference>
<dbReference type="Pfam" id="PF00149">
    <property type="entry name" value="Metallophos"/>
    <property type="match status" value="1"/>
</dbReference>
<organism evidence="3 4">
    <name type="scientific">Marinitoga piezophila (strain DSM 14283 / JCM 11233 / KA3)</name>
    <dbReference type="NCBI Taxonomy" id="443254"/>
    <lineage>
        <taxon>Bacteria</taxon>
        <taxon>Thermotogati</taxon>
        <taxon>Thermotogota</taxon>
        <taxon>Thermotogae</taxon>
        <taxon>Petrotogales</taxon>
        <taxon>Petrotogaceae</taxon>
        <taxon>Marinitoga</taxon>
    </lineage>
</organism>
<name>H2J303_MARPK</name>
<feature type="domain" description="Calcineurin-like phosphoesterase" evidence="2">
    <location>
        <begin position="446"/>
        <end position="632"/>
    </location>
</feature>
<evidence type="ECO:0000256" key="1">
    <source>
        <dbReference type="SAM" id="SignalP"/>
    </source>
</evidence>
<dbReference type="PANTHER" id="PTHR45867:SF3">
    <property type="entry name" value="ACID PHOSPHATASE TYPE 7"/>
    <property type="match status" value="1"/>
</dbReference>
<dbReference type="Proteomes" id="UP000007161">
    <property type="component" value="Chromosome"/>
</dbReference>
<dbReference type="CDD" id="cd00063">
    <property type="entry name" value="FN3"/>
    <property type="match status" value="1"/>
</dbReference>
<keyword evidence="3" id="KW-0378">Hydrolase</keyword>
<dbReference type="Gene3D" id="3.60.21.10">
    <property type="match status" value="1"/>
</dbReference>
<evidence type="ECO:0000313" key="4">
    <source>
        <dbReference type="Proteomes" id="UP000007161"/>
    </source>
</evidence>
<dbReference type="KEGG" id="mpz:Marpi_1291"/>
<dbReference type="SUPFAM" id="SSF56300">
    <property type="entry name" value="Metallo-dependent phosphatases"/>
    <property type="match status" value="1"/>
</dbReference>
<dbReference type="AlphaFoldDB" id="H2J303"/>
<feature type="signal peptide" evidence="1">
    <location>
        <begin position="1"/>
        <end position="22"/>
    </location>
</feature>
<gene>
    <name evidence="3" type="ordered locus">Marpi_1291</name>
</gene>
<evidence type="ECO:0000259" key="2">
    <source>
        <dbReference type="Pfam" id="PF00149"/>
    </source>
</evidence>
<dbReference type="Gene3D" id="2.60.40.1120">
    <property type="entry name" value="Carboxypeptidase-like, regulatory domain"/>
    <property type="match status" value="1"/>
</dbReference>
<sequence>MFKKSLVLLLAFSLLISVFAFANAKAFKVTDKSQLLPGPAADGKVGDYILKNEKVAFLIGQLDNYHGYMKSGGNILDAIYCGGEDQFDEMHTYFGWPKQAIYENIYIEKNGSNGGAAVLKLTGHHSDIPGIAITTTYTLFPGTNYLIIKTTLVNNSGKDIDKMILGDATFFGYARPFTFGLGYKVSRIDTDFIGAQGDKIAYGVTTTERDENGKLRDIHISYIFADPEIKTVAIKNGEKVTFQRIFVVGKDLSSVLETSLDIRGKGYTMVSGKAEFANGKPIANSKVNIFDDKGILYIVAYTDENGNYKFPANPGKYTAKVDVMGVNTVKAPEIVVKGEEEIKADVVVGKYAEENKVLWGPYLSDLGKDSVYINWKTLVPAKGKILINGKILEDNTVSNLHHFKITGLKPGEEYTYSLVVEDGAAKGVTTDSYTFRTVADHPEKFKFVVYADTRTYNKRHRMVADKIAEENPDFVIHVGDLVMDGRIMSDWDGFFWAIKNMAAKAPFYPVLGNHEYNSKYYFSSFVTPQGGGDYNEQYYSFDYGNAHFVVLDADILLMQKDKEGMERETQWLINDLEKHKDAKWKFVFFHEPFWTNCTEYGKDPVSPTIDYWKPVFEKYGVDIVFNSHYHMYERFTNNKIEYIVTGGGGAPLYSKVRSYNEKYPFTTKDITGIHHFVEVIVDGNQVKVLVKGVAQQTDKKKEDGFFPVNVILDHFVLNKY</sequence>
<dbReference type="InterPro" id="IPR029052">
    <property type="entry name" value="Metallo-depent_PP-like"/>
</dbReference>
<keyword evidence="4" id="KW-1185">Reference proteome</keyword>
<dbReference type="SUPFAM" id="SSF49265">
    <property type="entry name" value="Fibronectin type III"/>
    <property type="match status" value="1"/>
</dbReference>
<dbReference type="InterPro" id="IPR003961">
    <property type="entry name" value="FN3_dom"/>
</dbReference>
<dbReference type="STRING" id="443254.Marpi_1291"/>
<evidence type="ECO:0000313" key="3">
    <source>
        <dbReference type="EMBL" id="AEX85694.1"/>
    </source>
</evidence>
<dbReference type="PANTHER" id="PTHR45867">
    <property type="entry name" value="PURPLE ACID PHOSPHATASE"/>
    <property type="match status" value="1"/>
</dbReference>
<feature type="chain" id="PRO_5003561691" evidence="1">
    <location>
        <begin position="23"/>
        <end position="720"/>
    </location>
</feature>
<reference evidence="4" key="2">
    <citation type="submission" date="2012-01" db="EMBL/GenBank/DDBJ databases">
        <title>Complete sequence of chromosome of Marinitoga piezophila KA3.</title>
        <authorList>
            <person name="Lucas S."/>
            <person name="Han J."/>
            <person name="Lapidus A."/>
            <person name="Cheng J.-F."/>
            <person name="Goodwin L."/>
            <person name="Pitluck S."/>
            <person name="Peters L."/>
            <person name="Mikhailova N."/>
            <person name="Teshima H."/>
            <person name="Detter J.C."/>
            <person name="Han C."/>
            <person name="Tapia R."/>
            <person name="Land M."/>
            <person name="Hauser L."/>
            <person name="Kyrpides N."/>
            <person name="Ivanova N."/>
            <person name="Pagani I."/>
            <person name="Jebbar M."/>
            <person name="Vannier P."/>
            <person name="Oger P."/>
            <person name="Cario A."/>
            <person name="Bartlett D."/>
            <person name="Noll K.M."/>
            <person name="Woyke T."/>
        </authorList>
    </citation>
    <scope>NUCLEOTIDE SEQUENCE [LARGE SCALE GENOMIC DNA]</scope>
    <source>
        <strain evidence="4">DSM 14283 / JCM 11233 / KA3</strain>
    </source>
</reference>
<accession>H2J303</accession>
<dbReference type="InterPro" id="IPR004843">
    <property type="entry name" value="Calcineurin-like_PHP"/>
</dbReference>
<dbReference type="InterPro" id="IPR008969">
    <property type="entry name" value="CarboxyPept-like_regulatory"/>
</dbReference>
<dbReference type="OrthoDB" id="9809781at2"/>
<proteinExistence type="predicted"/>
<keyword evidence="1" id="KW-0732">Signal</keyword>
<reference evidence="3 4" key="1">
    <citation type="journal article" date="2012" name="J. Bacteriol.">
        <title>Complete Genome Sequence of the Thermophilic, Piezophilic, Heterotrophic Bacterium Marinitoga piezophila KA3.</title>
        <authorList>
            <person name="Lucas S."/>
            <person name="Han J."/>
            <person name="Lapidus A."/>
            <person name="Cheng J.F."/>
            <person name="Goodwin L.A."/>
            <person name="Pitluck S."/>
            <person name="Peters L."/>
            <person name="Mikhailova N."/>
            <person name="Teshima H."/>
            <person name="Detter J.C."/>
            <person name="Han C."/>
            <person name="Tapia R."/>
            <person name="Land M."/>
            <person name="Hauser L."/>
            <person name="Kyrpides N.C."/>
            <person name="Ivanova N."/>
            <person name="Pagani I."/>
            <person name="Vannier P."/>
            <person name="Oger P."/>
            <person name="Bartlett D.H."/>
            <person name="Noll K.M."/>
            <person name="Woyke T."/>
            <person name="Jebbar M."/>
        </authorList>
    </citation>
    <scope>NUCLEOTIDE SEQUENCE [LARGE SCALE GENOMIC DNA]</scope>
    <source>
        <strain evidence="4">DSM 14283 / JCM 11233 / KA3</strain>
    </source>
</reference>